<organism evidence="1 2">
    <name type="scientific">Rhododendron griersonianum</name>
    <dbReference type="NCBI Taxonomy" id="479676"/>
    <lineage>
        <taxon>Eukaryota</taxon>
        <taxon>Viridiplantae</taxon>
        <taxon>Streptophyta</taxon>
        <taxon>Embryophyta</taxon>
        <taxon>Tracheophyta</taxon>
        <taxon>Spermatophyta</taxon>
        <taxon>Magnoliopsida</taxon>
        <taxon>eudicotyledons</taxon>
        <taxon>Gunneridae</taxon>
        <taxon>Pentapetalae</taxon>
        <taxon>asterids</taxon>
        <taxon>Ericales</taxon>
        <taxon>Ericaceae</taxon>
        <taxon>Ericoideae</taxon>
        <taxon>Rhodoreae</taxon>
        <taxon>Rhododendron</taxon>
    </lineage>
</organism>
<proteinExistence type="predicted"/>
<evidence type="ECO:0000313" key="1">
    <source>
        <dbReference type="EMBL" id="KAG5527820.1"/>
    </source>
</evidence>
<reference evidence="1" key="1">
    <citation type="submission" date="2020-08" db="EMBL/GenBank/DDBJ databases">
        <title>Plant Genome Project.</title>
        <authorList>
            <person name="Zhang R.-G."/>
        </authorList>
    </citation>
    <scope>NUCLEOTIDE SEQUENCE</scope>
    <source>
        <strain evidence="1">WSP0</strain>
        <tissue evidence="1">Leaf</tissue>
    </source>
</reference>
<gene>
    <name evidence="1" type="ORF">RHGRI_028681</name>
</gene>
<comment type="caution">
    <text evidence="1">The sequence shown here is derived from an EMBL/GenBank/DDBJ whole genome shotgun (WGS) entry which is preliminary data.</text>
</comment>
<dbReference type="SUPFAM" id="SSF48439">
    <property type="entry name" value="Protein prenylyltransferase"/>
    <property type="match status" value="1"/>
</dbReference>
<protein>
    <submittedName>
        <fullName evidence="1">Uncharacterized protein</fullName>
    </submittedName>
</protein>
<keyword evidence="2" id="KW-1185">Reference proteome</keyword>
<name>A0AAV6IM89_9ERIC</name>
<accession>A0AAV6IM89</accession>
<dbReference type="Gene3D" id="1.25.40.120">
    <property type="entry name" value="Protein prenylyltransferase"/>
    <property type="match status" value="1"/>
</dbReference>
<evidence type="ECO:0000313" key="2">
    <source>
        <dbReference type="Proteomes" id="UP000823749"/>
    </source>
</evidence>
<sequence>MPDHHPPRSLPSASLFIHCDLHDQRPQISLSISHYLSLPLGLLQIVDSDCIQFSPTEKSIDLLRVMLSLRPEWSYMTLVQQDDGPNPAVPIANKEKFSETMDYFRAVS</sequence>
<dbReference type="Proteomes" id="UP000823749">
    <property type="component" value="Chromosome 10"/>
</dbReference>
<dbReference type="EMBL" id="JACTNZ010000010">
    <property type="protein sequence ID" value="KAG5527820.1"/>
    <property type="molecule type" value="Genomic_DNA"/>
</dbReference>
<dbReference type="AlphaFoldDB" id="A0AAV6IM89"/>